<comment type="subcellular location">
    <subcellularLocation>
        <location evidence="1">Membrane</location>
        <topology evidence="1">Lipid-anchor</topology>
    </subcellularLocation>
</comment>
<keyword evidence="3" id="KW-0112">Calmodulin-binding</keyword>
<feature type="compositionally biased region" description="Basic and acidic residues" evidence="6">
    <location>
        <begin position="2475"/>
        <end position="2498"/>
    </location>
</feature>
<feature type="compositionally biased region" description="Basic residues" evidence="6">
    <location>
        <begin position="532"/>
        <end position="542"/>
    </location>
</feature>
<feature type="compositionally biased region" description="Basic and acidic residues" evidence="6">
    <location>
        <begin position="134"/>
        <end position="160"/>
    </location>
</feature>
<sequence>MGDTQSAQREAKSDAAVEEEEREVIDAEPEQNLSDKVLRTNGQLSEIHRKAENSTAGFNDLCEDEIAVEAVSADTDASDLPTNQETPAETELPGEADQVGPQEMIKVDAKQNDVNESFRKFFSNIGLKVTVKRGSADSDEITRHEPEEEQKQSEDIKDSSPEVTAENHQQDLNTAREAGDDDSTTCKTLTDVTPPEEETTGTKEKDAGTASPASEDVAPEEEARPSSPTSPDGKEIATQFKKFFTTGIFSSFRKKKSLVDDSIPGKELLDMGENVTAESTDQGQQPNAEEKVPPATEGATAEKHQQENLTDEAKPASIAVNEIPNSQEKDRVQASPLKRLLSGSSLKKLSKKQRSRRSSDAKLSDSGEHSSDHLLSSTESADNQKEETPSQPPVKVVGGEDGAWASFKKLMTPQKRVKRPSVDSEEGQSPGLVDGAKPGEGEQTSDHSGEEGKKRKDSSVSWEAVLCRSGRRRSRKTSDSDDEMPQKGNEDKKLDSEPKEVPLGPSDEVQEVPASSPKQSSPEGEEGSTWKSFKKLVTPKRKVKDEDESSSEAQDDSSFSIKKILPGRKDRRSAEKHDQVSSDEADKEVTSGDEDSETPAVVPLSEFDTAETSVQTQLQRDSLSVTEKAEDALREGVLDKKTEEVLVHGGEAKEIPESKETQEHEEPDECSDSIGNHQQLSDIPEEGVLTEPSPASIAEETRRDETISEDLNEITSEAITAPEPGDAAQADETEMISAVSQLTDSSKTSGDTTPVPAEYDVMDTETVLQQVSQTISVRSAEVPVCSEEPSPERVVFSVSHQILESSVTDQPKLLEIHRRSEATALKTGLNTEEIDAVNEQPATAQTENVSQLSRALSIEIVSEISTEEFDTAEPAADEVCEVTVSELQENLEESEISDESQLVEEQASTDNVPKEDVMEPNEKDTDPEENDTVKPSHVAVEGGEVQILIKEAGETMQNVSEQGEEPLPELNKLETLAASEVKSLKQQSLEDGEETEQTEDLSKVTDEPGKKDPETTGAKSDPSEEESEVLQAPTLDPDEGVDTSTNKVLVLQNTASDDKNTEETKQVEFLMEIPENRKPDGATTEEPGHLLGPTLETKEVSVSEEITSAEIVTDATNQVEFLSTISDESETNEPLMDGAKHHQEQASAPESHKERDSPFKEEVTISDVESLTKGTDESEPDGANGGDVDVTEELKVVQTPTLESQQHALQSFEEEELLSGSVSPAQVNTDEHTLVESLTEVTDEPDGAVAEEEPDVLQASLTEPEEAVVPIKTAERVTDERIQVESLSKITESETNQSLVDGDESEHVEGTRELKAPTSELDEDVAQIIHEDESFSESVSPAEDQKQVNFLTEGPAEPESNEPLTDGAKTDKDVVQAPTSEPQEEVSFSESVSPAEAQTGDQKQVDSLSDVPGEPETNEPLTDGDETEHAEETKERTAPTIESDEDAALILHEDVSFSKSVSPAEVDTDDQKQVDSLTEGPAESETNEPLTDEDETERAETRELKTSEPQEEVSFSECVSPAEAQTGDQKQVKTLTKVPGEPETNEPLTDGMKTDQEVVEAPTSETLKDGGHLFKEEVMISDEESLKTRTGEPENTEPEAGGAKMDQDFVPIPTSESQVSASETVSPAQVDTDEQKLVEPPTKETNEQKNTEPEADGAKMDLTEDMAASEATRTPSLESQVDAVQMFNKVQFLESVSPAASDTGGQKQVDSLSEETNEPGNTGPPADVPEREDSKDTKHSVVTGASGIPQDSTLLESGDQPLEKEVTSEVAVPPEDLETNEEPETLTIENNSKTEKIPEPEAVAPQLASEAGSPETPKEEIKSPLIETVTDDPTQSTEVKAKSEASLLHVKDITKTDVETAQPPAAPDAEEGPAPEPEGQTFLPAVPQREEHNAVTAGSELHQASETNKDQEIESLPFDAQAEHGEDLPEGAEDLQRLTAVHVSSVNEEPGDAPVVEAMMCPEKTPEPRQEKTEVSDEPTHEVNLCELQQTVGLERTGKLLDHELKVASTDQDDITHEVTHTMRDVSLQKFVLVHEPLINRMVSDTQVDDVVETATPLQRDDVDETAEESRVVVMLHVPLVESEENPRVQVHVVDVDIRSVERSVETAIKIGVTEVKEVIDVCHESIEEVENLSATGDLNEDGIYEEIKVTVQEIMEHVKNESSERDAGSAELVVDVTGGGEMDENESNKEEDRPIRREMVMERHEEEAAVITDRSKTHHQGCSEDHKQTSRIKERLALSSYDYEDEIKETKAEVGDVAEEAQGPQTTQSQIATCSSIGLATSQNAGVISSTANVESPSSLSLEFKLNIQFGQAKVQTHTETSEAAVQAAESVEPEPQREATQTSEKRTEQNEVTRAMEMTEPAAHLRSTQRAVIASRPVLQTTAAQAVGAAEPELIQSTEGESLELPAAEQTQEILSETRAKQPLESTEENDQDVWLDAEEDIYRQEETLGSTNMVDKPAEAEGALQQAEPEPEMVREPETEDKESQRDPQRPKGSGDNESEGEDFAVALEDLETSSSVDWD</sequence>
<dbReference type="PANTHER" id="PTHR23209">
    <property type="entry name" value="A-KINASE ANCHOR PROTEIN 12"/>
    <property type="match status" value="1"/>
</dbReference>
<dbReference type="OMA" id="LMTCNLK"/>
<feature type="compositionally biased region" description="Acidic residues" evidence="6">
    <location>
        <begin position="1775"/>
        <end position="1784"/>
    </location>
</feature>
<evidence type="ECO:0000313" key="8">
    <source>
        <dbReference type="EMBL" id="KAF7201347.1"/>
    </source>
</evidence>
<feature type="compositionally biased region" description="Basic and acidic residues" evidence="6">
    <location>
        <begin position="1498"/>
        <end position="1508"/>
    </location>
</feature>
<name>A0A9D2XG84_NOTFU</name>
<feature type="region of interest" description="Disordered" evidence="6">
    <location>
        <begin position="1238"/>
        <end position="1258"/>
    </location>
</feature>
<feature type="region of interest" description="Disordered" evidence="6">
    <location>
        <begin position="1"/>
        <end position="36"/>
    </location>
</feature>
<feature type="compositionally biased region" description="Basic and acidic residues" evidence="6">
    <location>
        <begin position="1138"/>
        <end position="1163"/>
    </location>
</feature>
<feature type="compositionally biased region" description="Polar residues" evidence="6">
    <location>
        <begin position="738"/>
        <end position="752"/>
    </location>
</feature>
<feature type="region of interest" description="Disordered" evidence="6">
    <location>
        <begin position="129"/>
        <end position="238"/>
    </location>
</feature>
<feature type="compositionally biased region" description="Polar residues" evidence="6">
    <location>
        <begin position="610"/>
        <end position="625"/>
    </location>
</feature>
<feature type="region of interest" description="Disordered" evidence="6">
    <location>
        <begin position="2401"/>
        <end position="2523"/>
    </location>
</feature>
<feature type="compositionally biased region" description="Basic and acidic residues" evidence="6">
    <location>
        <begin position="257"/>
        <end position="269"/>
    </location>
</feature>
<feature type="compositionally biased region" description="Basic and acidic residues" evidence="6">
    <location>
        <begin position="476"/>
        <end position="500"/>
    </location>
</feature>
<feature type="compositionally biased region" description="Polar residues" evidence="6">
    <location>
        <begin position="1698"/>
        <end position="1711"/>
    </location>
</feature>
<evidence type="ECO:0000256" key="6">
    <source>
        <dbReference type="SAM" id="MobiDB-lite"/>
    </source>
</evidence>
<feature type="domain" description="A kinase-anchoring proteins AKAP-5 and AKAP-12 calmodulin (CaM)-binding" evidence="7">
    <location>
        <begin position="527"/>
        <end position="547"/>
    </location>
</feature>
<feature type="compositionally biased region" description="Acidic residues" evidence="6">
    <location>
        <begin position="16"/>
        <end position="29"/>
    </location>
</feature>
<evidence type="ECO:0000256" key="2">
    <source>
        <dbReference type="ARBA" id="ARBA00022553"/>
    </source>
</evidence>
<feature type="region of interest" description="Disordered" evidence="6">
    <location>
        <begin position="1287"/>
        <end position="1680"/>
    </location>
</feature>
<feature type="compositionally biased region" description="Basic and acidic residues" evidence="6">
    <location>
        <begin position="1728"/>
        <end position="1739"/>
    </location>
</feature>
<feature type="compositionally biased region" description="Basic and acidic residues" evidence="6">
    <location>
        <begin position="2222"/>
        <end position="2231"/>
    </location>
</feature>
<dbReference type="GO" id="GO:0016020">
    <property type="term" value="C:membrane"/>
    <property type="evidence" value="ECO:0007669"/>
    <property type="project" value="UniProtKB-SubCell"/>
</dbReference>
<feature type="compositionally biased region" description="Basic and acidic residues" evidence="6">
    <location>
        <begin position="1839"/>
        <end position="1858"/>
    </location>
</feature>
<feature type="compositionally biased region" description="Basic and acidic residues" evidence="6">
    <location>
        <begin position="1000"/>
        <end position="1014"/>
    </location>
</feature>
<feature type="region of interest" description="Disordered" evidence="6">
    <location>
        <begin position="2329"/>
        <end position="2370"/>
    </location>
</feature>
<evidence type="ECO:0000256" key="4">
    <source>
        <dbReference type="ARBA" id="ARBA00023136"/>
    </source>
</evidence>
<dbReference type="KEGG" id="nfu:107391969"/>
<feature type="compositionally biased region" description="Acidic residues" evidence="6">
    <location>
        <begin position="546"/>
        <end position="555"/>
    </location>
</feature>
<organism evidence="8 9">
    <name type="scientific">Nothobranchius furzeri</name>
    <name type="common">Turquoise killifish</name>
    <dbReference type="NCBI Taxonomy" id="105023"/>
    <lineage>
        <taxon>Eukaryota</taxon>
        <taxon>Metazoa</taxon>
        <taxon>Chordata</taxon>
        <taxon>Craniata</taxon>
        <taxon>Vertebrata</taxon>
        <taxon>Euteleostomi</taxon>
        <taxon>Actinopterygii</taxon>
        <taxon>Neopterygii</taxon>
        <taxon>Teleostei</taxon>
        <taxon>Neoteleostei</taxon>
        <taxon>Acanthomorphata</taxon>
        <taxon>Ovalentaria</taxon>
        <taxon>Atherinomorphae</taxon>
        <taxon>Cyprinodontiformes</taxon>
        <taxon>Nothobranchiidae</taxon>
        <taxon>Nothobranchius</taxon>
    </lineage>
</organism>
<feature type="compositionally biased region" description="Polar residues" evidence="6">
    <location>
        <begin position="1287"/>
        <end position="1299"/>
    </location>
</feature>
<dbReference type="PANTHER" id="PTHR23209:SF4">
    <property type="entry name" value="A-KINASE ANCHOR PROTEIN 12"/>
    <property type="match status" value="1"/>
</dbReference>
<feature type="region of interest" description="Disordered" evidence="6">
    <location>
        <begin position="70"/>
        <end position="100"/>
    </location>
</feature>
<feature type="compositionally biased region" description="Basic and acidic residues" evidence="6">
    <location>
        <begin position="1305"/>
        <end position="1315"/>
    </location>
</feature>
<feature type="compositionally biased region" description="Acidic residues" evidence="6">
    <location>
        <begin position="990"/>
        <end position="999"/>
    </location>
</feature>
<feature type="region of interest" description="Disordered" evidence="6">
    <location>
        <begin position="1126"/>
        <end position="1192"/>
    </location>
</feature>
<dbReference type="Pfam" id="PF03832">
    <property type="entry name" value="WSK"/>
    <property type="match status" value="2"/>
</dbReference>
<feature type="compositionally biased region" description="Polar residues" evidence="6">
    <location>
        <begin position="1377"/>
        <end position="1392"/>
    </location>
</feature>
<feature type="region of interest" description="Disordered" evidence="6">
    <location>
        <begin position="1697"/>
        <end position="1916"/>
    </location>
</feature>
<keyword evidence="5" id="KW-0449">Lipoprotein</keyword>
<feature type="region of interest" description="Disordered" evidence="6">
    <location>
        <begin position="2210"/>
        <end position="2231"/>
    </location>
</feature>
<accession>A0A9D2XG84</accession>
<dbReference type="GO" id="GO:0051018">
    <property type="term" value="F:protein kinase A binding"/>
    <property type="evidence" value="ECO:0007669"/>
    <property type="project" value="InterPro"/>
</dbReference>
<feature type="compositionally biased region" description="Basic and acidic residues" evidence="6">
    <location>
        <begin position="357"/>
        <end position="372"/>
    </location>
</feature>
<evidence type="ECO:0000256" key="3">
    <source>
        <dbReference type="ARBA" id="ARBA00022860"/>
    </source>
</evidence>
<protein>
    <submittedName>
        <fullName evidence="8">Transcript variant X1</fullName>
    </submittedName>
</protein>
<feature type="compositionally biased region" description="Acidic residues" evidence="6">
    <location>
        <begin position="1241"/>
        <end position="1255"/>
    </location>
</feature>
<evidence type="ECO:0000256" key="5">
    <source>
        <dbReference type="ARBA" id="ARBA00023288"/>
    </source>
</evidence>
<feature type="compositionally biased region" description="Basic and acidic residues" evidence="6">
    <location>
        <begin position="912"/>
        <end position="924"/>
    </location>
</feature>
<dbReference type="GO" id="GO:0010739">
    <property type="term" value="P:positive regulation of protein kinase A signaling"/>
    <property type="evidence" value="ECO:0007669"/>
    <property type="project" value="InterPro"/>
</dbReference>
<proteinExistence type="predicted"/>
<feature type="compositionally biased region" description="Basic and acidic residues" evidence="6">
    <location>
        <begin position="1566"/>
        <end position="1592"/>
    </location>
</feature>
<feature type="compositionally biased region" description="Polar residues" evidence="6">
    <location>
        <begin position="276"/>
        <end position="287"/>
    </location>
</feature>
<feature type="compositionally biased region" description="Basic and acidic residues" evidence="6">
    <location>
        <begin position="1056"/>
        <end position="1066"/>
    </location>
</feature>
<dbReference type="Proteomes" id="UP000822369">
    <property type="component" value="Chromosome 18"/>
</dbReference>
<evidence type="ECO:0000256" key="1">
    <source>
        <dbReference type="ARBA" id="ARBA00004635"/>
    </source>
</evidence>
<gene>
    <name evidence="8" type="ORF">G4P62_015231</name>
</gene>
<feature type="compositionally biased region" description="Polar residues" evidence="6">
    <location>
        <begin position="1042"/>
        <end position="1055"/>
    </location>
</feature>
<feature type="domain" description="A kinase-anchoring proteins AKAP-5 and AKAP-12 calmodulin (CaM)-binding" evidence="7">
    <location>
        <begin position="401"/>
        <end position="421"/>
    </location>
</feature>
<dbReference type="InterPro" id="IPR028540">
    <property type="entry name" value="AKAP12"/>
</dbReference>
<keyword evidence="4" id="KW-0472">Membrane</keyword>
<reference evidence="8" key="1">
    <citation type="submission" date="2020-03" db="EMBL/GenBank/DDBJ databases">
        <title>Intra-Species Differences in Population Size shape Life History and Genome Evolution.</title>
        <authorList>
            <person name="Willemsen D."/>
            <person name="Cui R."/>
            <person name="Valenzano D.R."/>
        </authorList>
    </citation>
    <scope>NUCLEOTIDE SEQUENCE</scope>
    <source>
        <strain evidence="8">GRZ</strain>
        <tissue evidence="8">Whole</tissue>
    </source>
</reference>
<feature type="region of interest" description="Disordered" evidence="6">
    <location>
        <begin position="254"/>
        <end position="757"/>
    </location>
</feature>
<keyword evidence="2" id="KW-0597">Phosphoprotein</keyword>
<dbReference type="GO" id="GO:0090036">
    <property type="term" value="P:regulation of protein kinase C signaling"/>
    <property type="evidence" value="ECO:0007669"/>
    <property type="project" value="InterPro"/>
</dbReference>
<feature type="compositionally biased region" description="Basic and acidic residues" evidence="6">
    <location>
        <begin position="300"/>
        <end position="314"/>
    </location>
</feature>
<feature type="compositionally biased region" description="Low complexity" evidence="6">
    <location>
        <begin position="335"/>
        <end position="347"/>
    </location>
</feature>
<comment type="caution">
    <text evidence="8">The sequence shown here is derived from an EMBL/GenBank/DDBJ whole genome shotgun (WGS) entry which is preliminary data.</text>
</comment>
<dbReference type="GO" id="GO:0007165">
    <property type="term" value="P:signal transduction"/>
    <property type="evidence" value="ECO:0007669"/>
    <property type="project" value="TreeGrafter"/>
</dbReference>
<feature type="compositionally biased region" description="Basic and acidic residues" evidence="6">
    <location>
        <begin position="627"/>
        <end position="664"/>
    </location>
</feature>
<dbReference type="GO" id="GO:0005737">
    <property type="term" value="C:cytoplasm"/>
    <property type="evidence" value="ECO:0007669"/>
    <property type="project" value="TreeGrafter"/>
</dbReference>
<dbReference type="GO" id="GO:0005516">
    <property type="term" value="F:calmodulin binding"/>
    <property type="evidence" value="ECO:0007669"/>
    <property type="project" value="UniProtKB-KW"/>
</dbReference>
<feature type="compositionally biased region" description="Acidic residues" evidence="6">
    <location>
        <begin position="2428"/>
        <end position="2442"/>
    </location>
</feature>
<feature type="compositionally biased region" description="Acidic residues" evidence="6">
    <location>
        <begin position="889"/>
        <end position="902"/>
    </location>
</feature>
<evidence type="ECO:0000259" key="7">
    <source>
        <dbReference type="PROSITE" id="PS51893"/>
    </source>
</evidence>
<feature type="compositionally biased region" description="Polar residues" evidence="6">
    <location>
        <begin position="1614"/>
        <end position="1629"/>
    </location>
</feature>
<feature type="compositionally biased region" description="Acidic residues" evidence="6">
    <location>
        <begin position="581"/>
        <end position="597"/>
    </location>
</feature>
<feature type="compositionally biased region" description="Basic and acidic residues" evidence="6">
    <location>
        <begin position="437"/>
        <end position="458"/>
    </location>
</feature>
<feature type="compositionally biased region" description="Basic and acidic residues" evidence="6">
    <location>
        <begin position="1633"/>
        <end position="1662"/>
    </location>
</feature>
<dbReference type="EMBL" id="JAAVVJ010000018">
    <property type="protein sequence ID" value="KAF7201347.1"/>
    <property type="molecule type" value="Genomic_DNA"/>
</dbReference>
<dbReference type="InterPro" id="IPR001573">
    <property type="entry name" value="AKAP_WSK"/>
</dbReference>
<evidence type="ECO:0000313" key="9">
    <source>
        <dbReference type="Proteomes" id="UP000822369"/>
    </source>
</evidence>
<dbReference type="PROSITE" id="PS51893">
    <property type="entry name" value="AKAP_CAM_BD"/>
    <property type="match status" value="2"/>
</dbReference>
<feature type="region of interest" description="Disordered" evidence="6">
    <location>
        <begin position="888"/>
        <end position="1096"/>
    </location>
</feature>